<keyword evidence="2" id="KW-1185">Reference proteome</keyword>
<protein>
    <submittedName>
        <fullName evidence="1">Uncharacterized protein</fullName>
    </submittedName>
</protein>
<evidence type="ECO:0000313" key="2">
    <source>
        <dbReference type="Proteomes" id="UP000000378"/>
    </source>
</evidence>
<accession>D7CMH4</accession>
<dbReference type="HOGENOM" id="CLU_2385097_0_0_9"/>
<reference evidence="2" key="1">
    <citation type="journal article" date="2010" name="Stand. Genomic Sci.">
        <title>Complete genome sequence of Syntrophothermus lipocalidus type strain (TGB-C1T).</title>
        <authorList>
            <consortium name="US DOE Joint Genome Institute (JGI-PGF)"/>
            <person name="Djao O."/>
            <person name="Zhang X."/>
            <person name="Lucas S."/>
            <person name="Lapidus A."/>
            <person name="Glavina Del Rio T."/>
            <person name="Nolan M."/>
            <person name="Tice H."/>
            <person name="Cheng J."/>
            <person name="Han C."/>
            <person name="Tapia R."/>
            <person name="Goodwin L."/>
            <person name="Pitluck S."/>
            <person name="Liolios K."/>
            <person name="Ivanova N."/>
            <person name="Mavromatis K."/>
            <person name="Mikhailova N."/>
            <person name="Ovchinnikova G."/>
            <person name="Pati A."/>
            <person name="Brambilla E."/>
            <person name="Chen A."/>
            <person name="Palaniappan K."/>
            <person name="Land M."/>
            <person name="Hauser L."/>
            <person name="Chang Y."/>
            <person name="Jeffries C."/>
            <person name="Rohde M."/>
            <person name="Sikorski J."/>
            <person name="Spring S."/>
            <person name="Goker M."/>
            <person name="Detter J."/>
            <person name="Woyke T."/>
            <person name="Bristow J."/>
            <person name="Eisen J."/>
            <person name="Markowitz V."/>
            <person name="Hugenholtz P."/>
            <person name="Kyrpides N."/>
            <person name="Klenk H."/>
        </authorList>
    </citation>
    <scope>NUCLEOTIDE SEQUENCE [LARGE SCALE GENOMIC DNA]</scope>
    <source>
        <strain evidence="2">DSM 12680 / TGB-C1</strain>
    </source>
</reference>
<dbReference type="KEGG" id="slp:Slip_1132"/>
<dbReference type="Proteomes" id="UP000000378">
    <property type="component" value="Chromosome"/>
</dbReference>
<proteinExistence type="predicted"/>
<dbReference type="EMBL" id="CP002048">
    <property type="protein sequence ID" value="ADI01909.1"/>
    <property type="molecule type" value="Genomic_DNA"/>
</dbReference>
<organism evidence="1 2">
    <name type="scientific">Syntrophothermus lipocalidus (strain DSM 12680 / TGB-C1)</name>
    <dbReference type="NCBI Taxonomy" id="643648"/>
    <lineage>
        <taxon>Bacteria</taxon>
        <taxon>Bacillati</taxon>
        <taxon>Bacillota</taxon>
        <taxon>Clostridia</taxon>
        <taxon>Eubacteriales</taxon>
        <taxon>Syntrophomonadaceae</taxon>
        <taxon>Syntrophothermus</taxon>
    </lineage>
</organism>
<name>D7CMH4_SYNLT</name>
<dbReference type="AlphaFoldDB" id="D7CMH4"/>
<reference evidence="1 2" key="2">
    <citation type="journal article" date="2010" name="Stand. Genomic Sci.">
        <title>Complete genome sequence of Syntrophothermus lipocalidus type strain (TGB-C1).</title>
        <authorList>
            <person name="Djao O.D."/>
            <person name="Zhang X."/>
            <person name="Lucas S."/>
            <person name="Lapidus A."/>
            <person name="Del Rio T.G."/>
            <person name="Nolan M."/>
            <person name="Tice H."/>
            <person name="Cheng J.F."/>
            <person name="Han C."/>
            <person name="Tapia R."/>
            <person name="Goodwin L."/>
            <person name="Pitluck S."/>
            <person name="Liolios K."/>
            <person name="Ivanova N."/>
            <person name="Mavromatis K."/>
            <person name="Mikhailova N."/>
            <person name="Ovchinnikova G."/>
            <person name="Pati A."/>
            <person name="Brambilla E."/>
            <person name="Chen A."/>
            <person name="Palaniappan K."/>
            <person name="Land M."/>
            <person name="Hauser L."/>
            <person name="Chang Y.J."/>
            <person name="Jeffries C.D."/>
            <person name="Rohde M."/>
            <person name="Sikorski J."/>
            <person name="Spring S."/>
            <person name="Goker M."/>
            <person name="Detter J.C."/>
            <person name="Woyke T."/>
            <person name="Bristow J."/>
            <person name="Eisen J.A."/>
            <person name="Markowitz V."/>
            <person name="Hugenholtz P."/>
            <person name="Kyrpides N.C."/>
            <person name="Klenk H.P."/>
        </authorList>
    </citation>
    <scope>NUCLEOTIDE SEQUENCE [LARGE SCALE GENOMIC DNA]</scope>
    <source>
        <strain evidence="2">DSM 12680 / TGB-C1</strain>
    </source>
</reference>
<dbReference type="STRING" id="643648.Slip_1132"/>
<gene>
    <name evidence="1" type="ordered locus">Slip_1132</name>
</gene>
<evidence type="ECO:0000313" key="1">
    <source>
        <dbReference type="EMBL" id="ADI01909.1"/>
    </source>
</evidence>
<sequence>MPPNQNSGTLALLLLFLKLQPIIRLYALGNFFRQYIYTPEGISNFSLRQVVKLPETITRCIKWQDDAVLTIIVCCDKLTITGVSLFSEAPFRFI</sequence>